<feature type="region of interest" description="Disordered" evidence="1">
    <location>
        <begin position="1"/>
        <end position="31"/>
    </location>
</feature>
<name>A0A067SHD9_GALM3</name>
<protein>
    <submittedName>
        <fullName evidence="3">Uncharacterized protein</fullName>
    </submittedName>
</protein>
<keyword evidence="2" id="KW-1133">Transmembrane helix</keyword>
<dbReference type="EMBL" id="KL142417">
    <property type="protein sequence ID" value="KDR67139.1"/>
    <property type="molecule type" value="Genomic_DNA"/>
</dbReference>
<evidence type="ECO:0000256" key="1">
    <source>
        <dbReference type="SAM" id="MobiDB-lite"/>
    </source>
</evidence>
<dbReference type="HOGENOM" id="CLU_990602_0_0_1"/>
<reference evidence="4" key="1">
    <citation type="journal article" date="2014" name="Proc. Natl. Acad. Sci. U.S.A.">
        <title>Extensive sampling of basidiomycete genomes demonstrates inadequacy of the white-rot/brown-rot paradigm for wood decay fungi.</title>
        <authorList>
            <person name="Riley R."/>
            <person name="Salamov A.A."/>
            <person name="Brown D.W."/>
            <person name="Nagy L.G."/>
            <person name="Floudas D."/>
            <person name="Held B.W."/>
            <person name="Levasseur A."/>
            <person name="Lombard V."/>
            <person name="Morin E."/>
            <person name="Otillar R."/>
            <person name="Lindquist E.A."/>
            <person name="Sun H."/>
            <person name="LaButti K.M."/>
            <person name="Schmutz J."/>
            <person name="Jabbour D."/>
            <person name="Luo H."/>
            <person name="Baker S.E."/>
            <person name="Pisabarro A.G."/>
            <person name="Walton J.D."/>
            <person name="Blanchette R.A."/>
            <person name="Henrissat B."/>
            <person name="Martin F."/>
            <person name="Cullen D."/>
            <person name="Hibbett D.S."/>
            <person name="Grigoriev I.V."/>
        </authorList>
    </citation>
    <scope>NUCLEOTIDE SEQUENCE [LARGE SCALE GENOMIC DNA]</scope>
    <source>
        <strain evidence="4">CBS 339.88</strain>
    </source>
</reference>
<evidence type="ECO:0000256" key="2">
    <source>
        <dbReference type="SAM" id="Phobius"/>
    </source>
</evidence>
<dbReference type="Proteomes" id="UP000027222">
    <property type="component" value="Unassembled WGS sequence"/>
</dbReference>
<gene>
    <name evidence="3" type="ORF">GALMADRAFT_1130016</name>
</gene>
<accession>A0A067SHD9</accession>
<sequence>MVWEGLGVEGGEGREAREGKDRREGGSGAVRFSSHQHEALLPRRRSGNRPCPNVCALFGTSILNVVAVTLVLVNTSILPFMVRELVNMVLRTHTSTPPPSLAFDVGALGAPEPGVRLLAFADGVAKAEAIVAEAVVDIIRVVILIEALEFGSTSPLSFHLEPATESSALPAIPPPMSMPASMPASMLTSTSTSFAGSLFSTRCPSSLSPGRLERSMICFTIKSWASVSTSNSGTMSWLPTPRGPFQRQLRYAQCQCQHGCWPCLHLLHDRHQRPCCCCCRL</sequence>
<feature type="transmembrane region" description="Helical" evidence="2">
    <location>
        <begin position="54"/>
        <end position="82"/>
    </location>
</feature>
<evidence type="ECO:0000313" key="3">
    <source>
        <dbReference type="EMBL" id="KDR67139.1"/>
    </source>
</evidence>
<evidence type="ECO:0000313" key="4">
    <source>
        <dbReference type="Proteomes" id="UP000027222"/>
    </source>
</evidence>
<keyword evidence="2" id="KW-0812">Transmembrane</keyword>
<keyword evidence="4" id="KW-1185">Reference proteome</keyword>
<keyword evidence="2" id="KW-0472">Membrane</keyword>
<proteinExistence type="predicted"/>
<organism evidence="3 4">
    <name type="scientific">Galerina marginata (strain CBS 339.88)</name>
    <dbReference type="NCBI Taxonomy" id="685588"/>
    <lineage>
        <taxon>Eukaryota</taxon>
        <taxon>Fungi</taxon>
        <taxon>Dikarya</taxon>
        <taxon>Basidiomycota</taxon>
        <taxon>Agaricomycotina</taxon>
        <taxon>Agaricomycetes</taxon>
        <taxon>Agaricomycetidae</taxon>
        <taxon>Agaricales</taxon>
        <taxon>Agaricineae</taxon>
        <taxon>Strophariaceae</taxon>
        <taxon>Galerina</taxon>
    </lineage>
</organism>
<dbReference type="AlphaFoldDB" id="A0A067SHD9"/>
<feature type="compositionally biased region" description="Basic and acidic residues" evidence="1">
    <location>
        <begin position="11"/>
        <end position="25"/>
    </location>
</feature>